<dbReference type="SMART" id="SM00899">
    <property type="entry name" value="FeoA"/>
    <property type="match status" value="1"/>
</dbReference>
<evidence type="ECO:0000313" key="3">
    <source>
        <dbReference type="EMBL" id="OPA76813.1"/>
    </source>
</evidence>
<feature type="domain" description="Ferrous iron transporter FeoA-like" evidence="2">
    <location>
        <begin position="6"/>
        <end position="79"/>
    </location>
</feature>
<dbReference type="Gene3D" id="2.30.30.90">
    <property type="match status" value="1"/>
</dbReference>
<dbReference type="InterPro" id="IPR007167">
    <property type="entry name" value="Fe-transptr_FeoA-like"/>
</dbReference>
<gene>
    <name evidence="3" type="ORF">BVG16_16775</name>
</gene>
<dbReference type="Pfam" id="PF04023">
    <property type="entry name" value="FeoA"/>
    <property type="match status" value="1"/>
</dbReference>
<dbReference type="AlphaFoldDB" id="A0A1T2XB27"/>
<comment type="caution">
    <text evidence="3">The sequence shown here is derived from an EMBL/GenBank/DDBJ whole genome shotgun (WGS) entry which is preliminary data.</text>
</comment>
<proteinExistence type="predicted"/>
<dbReference type="RefSeq" id="WP_078499832.1">
    <property type="nucleotide sequence ID" value="NZ_MSZX01000006.1"/>
</dbReference>
<dbReference type="GO" id="GO:0046914">
    <property type="term" value="F:transition metal ion binding"/>
    <property type="evidence" value="ECO:0007669"/>
    <property type="project" value="InterPro"/>
</dbReference>
<protein>
    <recommendedName>
        <fullName evidence="2">Ferrous iron transporter FeoA-like domain-containing protein</fullName>
    </recommendedName>
</protein>
<dbReference type="SUPFAM" id="SSF50037">
    <property type="entry name" value="C-terminal domain of transcriptional repressors"/>
    <property type="match status" value="1"/>
</dbReference>
<dbReference type="OrthoDB" id="9811076at2"/>
<keyword evidence="1" id="KW-0408">Iron</keyword>
<evidence type="ECO:0000256" key="1">
    <source>
        <dbReference type="ARBA" id="ARBA00023004"/>
    </source>
</evidence>
<dbReference type="InterPro" id="IPR052713">
    <property type="entry name" value="FeoA"/>
</dbReference>
<sequence length="80" mass="8749">MKTNTIALSHAQPGCIACIHSISDLDSLVCRRLLDLGITVGSEIRMKRKSLFGGPLTLESNGQLFGIRKQEAAKIEVQIR</sequence>
<dbReference type="PANTHER" id="PTHR42954">
    <property type="entry name" value="FE(2+) TRANSPORT PROTEIN A"/>
    <property type="match status" value="1"/>
</dbReference>
<dbReference type="STRING" id="1324314.BVG16_16775"/>
<evidence type="ECO:0000313" key="4">
    <source>
        <dbReference type="Proteomes" id="UP000190188"/>
    </source>
</evidence>
<accession>A0A1T2XB27</accession>
<dbReference type="Proteomes" id="UP000190188">
    <property type="component" value="Unassembled WGS sequence"/>
</dbReference>
<dbReference type="InterPro" id="IPR038157">
    <property type="entry name" value="FeoA_core_dom"/>
</dbReference>
<dbReference type="InterPro" id="IPR008988">
    <property type="entry name" value="Transcriptional_repressor_C"/>
</dbReference>
<dbReference type="EMBL" id="MSZX01000006">
    <property type="protein sequence ID" value="OPA76813.1"/>
    <property type="molecule type" value="Genomic_DNA"/>
</dbReference>
<reference evidence="3 4" key="1">
    <citation type="submission" date="2017-01" db="EMBL/GenBank/DDBJ databases">
        <title>Genome analysis of Paenibacillus selenitrireducens ES3-24.</title>
        <authorList>
            <person name="Xu D."/>
            <person name="Yao R."/>
            <person name="Zheng S."/>
        </authorList>
    </citation>
    <scope>NUCLEOTIDE SEQUENCE [LARGE SCALE GENOMIC DNA]</scope>
    <source>
        <strain evidence="3 4">ES3-24</strain>
    </source>
</reference>
<name>A0A1T2XB27_9BACL</name>
<organism evidence="3 4">
    <name type="scientific">Paenibacillus selenitireducens</name>
    <dbReference type="NCBI Taxonomy" id="1324314"/>
    <lineage>
        <taxon>Bacteria</taxon>
        <taxon>Bacillati</taxon>
        <taxon>Bacillota</taxon>
        <taxon>Bacilli</taxon>
        <taxon>Bacillales</taxon>
        <taxon>Paenibacillaceae</taxon>
        <taxon>Paenibacillus</taxon>
    </lineage>
</organism>
<dbReference type="PANTHER" id="PTHR42954:SF1">
    <property type="entry name" value="FERROUS IRON TRANSPORTER FEOA DOMAIN-CONTAINING PROTEIN"/>
    <property type="match status" value="1"/>
</dbReference>
<keyword evidence="4" id="KW-1185">Reference proteome</keyword>
<evidence type="ECO:0000259" key="2">
    <source>
        <dbReference type="SMART" id="SM00899"/>
    </source>
</evidence>